<dbReference type="Proteomes" id="UP000035083">
    <property type="component" value="Unassembled WGS sequence"/>
</dbReference>
<comment type="caution">
    <text evidence="1">The sequence shown here is derived from an EMBL/GenBank/DDBJ whole genome shotgun (WGS) entry which is preliminary data.</text>
</comment>
<accession>L7LPF8</accession>
<protein>
    <recommendedName>
        <fullName evidence="3">NAD(P)-binding domain-containing protein</fullName>
    </recommendedName>
</protein>
<name>L7LPF8_9ACTN</name>
<evidence type="ECO:0000313" key="1">
    <source>
        <dbReference type="EMBL" id="GAC62626.1"/>
    </source>
</evidence>
<dbReference type="RefSeq" id="WP_006898041.1">
    <property type="nucleotide sequence ID" value="NZ_BANU01000039.1"/>
</dbReference>
<reference evidence="1 2" key="1">
    <citation type="submission" date="2012-12" db="EMBL/GenBank/DDBJ databases">
        <title>Whole genome shotgun sequence of Gordonia sihwensis NBRC 108236.</title>
        <authorList>
            <person name="Yoshida I."/>
            <person name="Hosoyama A."/>
            <person name="Tsuchikane K."/>
            <person name="Ando Y."/>
            <person name="Baba S."/>
            <person name="Ohji S."/>
            <person name="Hamada M."/>
            <person name="Tamura T."/>
            <person name="Yamazoe A."/>
            <person name="Yamazaki S."/>
            <person name="Fujita N."/>
        </authorList>
    </citation>
    <scope>NUCLEOTIDE SEQUENCE [LARGE SCALE GENOMIC DNA]</scope>
    <source>
        <strain evidence="1 2">NBRC 108236</strain>
    </source>
</reference>
<dbReference type="Gene3D" id="3.40.50.720">
    <property type="entry name" value="NAD(P)-binding Rossmann-like Domain"/>
    <property type="match status" value="1"/>
</dbReference>
<dbReference type="SUPFAM" id="SSF51735">
    <property type="entry name" value="NAD(P)-binding Rossmann-fold domains"/>
    <property type="match status" value="1"/>
</dbReference>
<keyword evidence="2" id="KW-1185">Reference proteome</keyword>
<organism evidence="1 2">
    <name type="scientific">Gordonia sihwensis NBRC 108236</name>
    <dbReference type="NCBI Taxonomy" id="1223544"/>
    <lineage>
        <taxon>Bacteria</taxon>
        <taxon>Bacillati</taxon>
        <taxon>Actinomycetota</taxon>
        <taxon>Actinomycetes</taxon>
        <taxon>Mycobacteriales</taxon>
        <taxon>Gordoniaceae</taxon>
        <taxon>Gordonia</taxon>
    </lineage>
</organism>
<proteinExistence type="predicted"/>
<dbReference type="InterPro" id="IPR036291">
    <property type="entry name" value="NAD(P)-bd_dom_sf"/>
</dbReference>
<evidence type="ECO:0008006" key="3">
    <source>
        <dbReference type="Google" id="ProtNLM"/>
    </source>
</evidence>
<sequence length="247" mass="25684">MRVTVVGASGEFGSVLSEILQRRGAQVTRAHRVTGVDAVTGSGLAQACEGADVVVDATSLLSRSADESVRFFGAVARNISIAAEAAGAAVVFLSIYGASDPVVNRKMGHYRGKAEQETVYAETLGGTATAVLSTQWYSLAQKFLSMLTFGPIGAAPRMLSRPAAVEDVAEVFADVVLDTARPARVTVAGPAVMDLADAAKAIAAQKGSPRFVFGVNYGGPGLRSGGLVPDHPDAITETTFDQWLARR</sequence>
<dbReference type="eggNOG" id="COG0702">
    <property type="taxonomic scope" value="Bacteria"/>
</dbReference>
<dbReference type="EMBL" id="BANU01000039">
    <property type="protein sequence ID" value="GAC62626.1"/>
    <property type="molecule type" value="Genomic_DNA"/>
</dbReference>
<evidence type="ECO:0000313" key="2">
    <source>
        <dbReference type="Proteomes" id="UP000035083"/>
    </source>
</evidence>
<gene>
    <name evidence="1" type="ORF">GSI01S_39_00230</name>
</gene>
<dbReference type="AlphaFoldDB" id="L7LPF8"/>